<dbReference type="GO" id="GO:0052621">
    <property type="term" value="F:diguanylate cyclase activity"/>
    <property type="evidence" value="ECO:0007669"/>
    <property type="project" value="UniProtKB-EC"/>
</dbReference>
<dbReference type="CDD" id="cd01949">
    <property type="entry name" value="GGDEF"/>
    <property type="match status" value="1"/>
</dbReference>
<dbReference type="InterPro" id="IPR043128">
    <property type="entry name" value="Rev_trsase/Diguanyl_cyclase"/>
</dbReference>
<dbReference type="PANTHER" id="PTHR45138">
    <property type="entry name" value="REGULATORY COMPONENTS OF SENSORY TRANSDUCTION SYSTEM"/>
    <property type="match status" value="1"/>
</dbReference>
<dbReference type="KEGG" id="ccah:DWG20_12145"/>
<dbReference type="GO" id="GO:0005886">
    <property type="term" value="C:plasma membrane"/>
    <property type="evidence" value="ECO:0007669"/>
    <property type="project" value="TreeGrafter"/>
</dbReference>
<dbReference type="AlphaFoldDB" id="A0A345Y884"/>
<feature type="region of interest" description="Disordered" evidence="3">
    <location>
        <begin position="14"/>
        <end position="40"/>
    </location>
</feature>
<protein>
    <recommendedName>
        <fullName evidence="1">diguanylate cyclase</fullName>
        <ecNumber evidence="1">2.7.7.65</ecNumber>
    </recommendedName>
</protein>
<feature type="domain" description="GGDEF" evidence="5">
    <location>
        <begin position="415"/>
        <end position="550"/>
    </location>
</feature>
<evidence type="ECO:0000256" key="3">
    <source>
        <dbReference type="SAM" id="MobiDB-lite"/>
    </source>
</evidence>
<dbReference type="PANTHER" id="PTHR45138:SF9">
    <property type="entry name" value="DIGUANYLATE CYCLASE DGCM-RELATED"/>
    <property type="match status" value="1"/>
</dbReference>
<keyword evidence="4" id="KW-0812">Transmembrane</keyword>
<evidence type="ECO:0000256" key="1">
    <source>
        <dbReference type="ARBA" id="ARBA00012528"/>
    </source>
</evidence>
<keyword evidence="4" id="KW-1133">Transmembrane helix</keyword>
<gene>
    <name evidence="6" type="ORF">DWG20_12145</name>
</gene>
<keyword evidence="4" id="KW-0472">Membrane</keyword>
<evidence type="ECO:0000313" key="7">
    <source>
        <dbReference type="Proteomes" id="UP000254537"/>
    </source>
</evidence>
<dbReference type="CDD" id="cd18773">
    <property type="entry name" value="PDC1_HK_sensor"/>
    <property type="match status" value="1"/>
</dbReference>
<dbReference type="Pfam" id="PF00990">
    <property type="entry name" value="GGDEF"/>
    <property type="match status" value="1"/>
</dbReference>
<dbReference type="OrthoDB" id="8522032at2"/>
<dbReference type="FunFam" id="3.30.70.270:FF:000001">
    <property type="entry name" value="Diguanylate cyclase domain protein"/>
    <property type="match status" value="1"/>
</dbReference>
<feature type="transmembrane region" description="Helical" evidence="4">
    <location>
        <begin position="333"/>
        <end position="354"/>
    </location>
</feature>
<name>A0A345Y884_9NEIS</name>
<feature type="transmembrane region" description="Helical" evidence="4">
    <location>
        <begin position="76"/>
        <end position="95"/>
    </location>
</feature>
<dbReference type="EMBL" id="CP031337">
    <property type="protein sequence ID" value="AXK40136.1"/>
    <property type="molecule type" value="Genomic_DNA"/>
</dbReference>
<dbReference type="NCBIfam" id="TIGR00254">
    <property type="entry name" value="GGDEF"/>
    <property type="match status" value="1"/>
</dbReference>
<dbReference type="SUPFAM" id="SSF55073">
    <property type="entry name" value="Nucleotide cyclase"/>
    <property type="match status" value="1"/>
</dbReference>
<reference evidence="6 7" key="1">
    <citation type="submission" date="2018-07" db="EMBL/GenBank/DDBJ databases">
        <title>Crenobacter cavernae sp. nov., isolated from a karst cave.</title>
        <authorList>
            <person name="Zhu H."/>
        </authorList>
    </citation>
    <scope>NUCLEOTIDE SEQUENCE [LARGE SCALE GENOMIC DNA]</scope>
    <source>
        <strain evidence="6 7">K1W11S-77</strain>
    </source>
</reference>
<comment type="catalytic activity">
    <reaction evidence="2">
        <text>2 GTP = 3',3'-c-di-GMP + 2 diphosphate</text>
        <dbReference type="Rhea" id="RHEA:24898"/>
        <dbReference type="ChEBI" id="CHEBI:33019"/>
        <dbReference type="ChEBI" id="CHEBI:37565"/>
        <dbReference type="ChEBI" id="CHEBI:58805"/>
        <dbReference type="EC" id="2.7.7.65"/>
    </reaction>
</comment>
<dbReference type="SMART" id="SM00267">
    <property type="entry name" value="GGDEF"/>
    <property type="match status" value="1"/>
</dbReference>
<dbReference type="EC" id="2.7.7.65" evidence="1"/>
<dbReference type="InterPro" id="IPR050469">
    <property type="entry name" value="Diguanylate_Cyclase"/>
</dbReference>
<dbReference type="Gene3D" id="3.30.70.270">
    <property type="match status" value="1"/>
</dbReference>
<dbReference type="GO" id="GO:0043709">
    <property type="term" value="P:cell adhesion involved in single-species biofilm formation"/>
    <property type="evidence" value="ECO:0007669"/>
    <property type="project" value="TreeGrafter"/>
</dbReference>
<organism evidence="6 7">
    <name type="scientific">Crenobacter cavernae</name>
    <dbReference type="NCBI Taxonomy" id="2290923"/>
    <lineage>
        <taxon>Bacteria</taxon>
        <taxon>Pseudomonadati</taxon>
        <taxon>Pseudomonadota</taxon>
        <taxon>Betaproteobacteria</taxon>
        <taxon>Neisseriales</taxon>
        <taxon>Neisseriaceae</taxon>
        <taxon>Crenobacter</taxon>
    </lineage>
</organism>
<dbReference type="PROSITE" id="PS50887">
    <property type="entry name" value="GGDEF"/>
    <property type="match status" value="1"/>
</dbReference>
<dbReference type="Gene3D" id="3.30.450.20">
    <property type="entry name" value="PAS domain"/>
    <property type="match status" value="1"/>
</dbReference>
<dbReference type="InterPro" id="IPR000160">
    <property type="entry name" value="GGDEF_dom"/>
</dbReference>
<evidence type="ECO:0000256" key="4">
    <source>
        <dbReference type="SAM" id="Phobius"/>
    </source>
</evidence>
<dbReference type="GO" id="GO:1902201">
    <property type="term" value="P:negative regulation of bacterial-type flagellum-dependent cell motility"/>
    <property type="evidence" value="ECO:0007669"/>
    <property type="project" value="TreeGrafter"/>
</dbReference>
<sequence length="556" mass="61090">MRARRTWASLGIQGWPSLSHPNDMTAPRGDGDPEGLDGPGARPCSVTSRGFYAARTAAAFAVRPPRGVRMTRFNRLAIALAGLLTGLLVAMFLLWCFNQSARLSARMARELKLSYDAYYALSVGVIESLDDELRALRFSLAAAPARFADELAELRRRQPLVVDAAAYDATGRRLGAEGAGGLGQPWFVGPRRRHGDAPYLDTVRRAADGRWLLVLSRPRIDARGRFDGVLLHLDAAALSQRFARLAPWPGVTARWRYLDGTLIAQVPPAPEAIGAHGPRPDPLALDAARTMTVDADSDEPWRLGPLPVGDWPLFLDVAARRGSVDRLLIRQSLTVGAIGLMALIVVWGFLLALARQHRALHRASSALEQSYREIQLLHEKLKARAVRDPLTGTYNRIYLDEMLPKEFARAERQGEPVTVVMIDFDHFKRINDSYGHVAGDAALRRLGELLTRWVRAGDIVGRYGGEEFVVVLPGLNQEVAAVRAEQWRAELAATPLVLPGLDDALTVTASFGVAAFPEHGKEESQVLEKADLALYEAKRLGRNRVCRYGEPAGEHA</sequence>
<evidence type="ECO:0000256" key="2">
    <source>
        <dbReference type="ARBA" id="ARBA00034247"/>
    </source>
</evidence>
<dbReference type="InterPro" id="IPR029787">
    <property type="entry name" value="Nucleotide_cyclase"/>
</dbReference>
<evidence type="ECO:0000313" key="6">
    <source>
        <dbReference type="EMBL" id="AXK40136.1"/>
    </source>
</evidence>
<evidence type="ECO:0000259" key="5">
    <source>
        <dbReference type="PROSITE" id="PS50887"/>
    </source>
</evidence>
<accession>A0A345Y884</accession>
<proteinExistence type="predicted"/>
<dbReference type="Proteomes" id="UP000254537">
    <property type="component" value="Chromosome"/>
</dbReference>